<evidence type="ECO:0000313" key="4">
    <source>
        <dbReference type="Proteomes" id="UP000270205"/>
    </source>
</evidence>
<evidence type="ECO:0000313" key="3">
    <source>
        <dbReference type="Proteomes" id="UP000255515"/>
    </source>
</evidence>
<reference evidence="1 3" key="1">
    <citation type="submission" date="2018-06" db="EMBL/GenBank/DDBJ databases">
        <authorList>
            <consortium name="Pathogen Informatics"/>
            <person name="Doyle S."/>
        </authorList>
    </citation>
    <scope>NUCLEOTIDE SEQUENCE [LARGE SCALE GENOMIC DNA]</scope>
    <source>
        <strain evidence="1 3">NCTC11661</strain>
    </source>
</reference>
<evidence type="ECO:0000313" key="2">
    <source>
        <dbReference type="EMBL" id="VDH04491.1"/>
    </source>
</evidence>
<gene>
    <name evidence="1" type="ORF">NCTC11661_00076</name>
    <name evidence="2" type="ORF">NCTC12929_01462</name>
</gene>
<evidence type="ECO:0000313" key="1">
    <source>
        <dbReference type="EMBL" id="SSZ46434.1"/>
    </source>
</evidence>
<dbReference type="Proteomes" id="UP000255515">
    <property type="component" value="Unassembled WGS sequence"/>
</dbReference>
<name>A0A376BY82_9FLAO</name>
<dbReference type="RefSeq" id="WP_002687535.1">
    <property type="nucleotide sequence ID" value="NZ_UFTJ01000001.1"/>
</dbReference>
<dbReference type="AlphaFoldDB" id="A0A376BY82"/>
<dbReference type="Proteomes" id="UP000270205">
    <property type="component" value="Unassembled WGS sequence"/>
</dbReference>
<proteinExistence type="predicted"/>
<reference evidence="2 4" key="2">
    <citation type="submission" date="2018-11" db="EMBL/GenBank/DDBJ databases">
        <authorList>
            <consortium name="Pathogen Informatics"/>
        </authorList>
    </citation>
    <scope>NUCLEOTIDE SEQUENCE [LARGE SCALE GENOMIC DNA]</scope>
    <source>
        <strain evidence="2 4">NCTC12929</strain>
    </source>
</reference>
<dbReference type="PROSITE" id="PS51257">
    <property type="entry name" value="PROKAR_LIPOPROTEIN"/>
    <property type="match status" value="1"/>
</dbReference>
<dbReference type="EMBL" id="UYIV01000001">
    <property type="protein sequence ID" value="VDH04491.1"/>
    <property type="molecule type" value="Genomic_DNA"/>
</dbReference>
<protein>
    <submittedName>
        <fullName evidence="1">Uncharacterized protein</fullName>
    </submittedName>
</protein>
<organism evidence="1 3">
    <name type="scientific">Bergeyella zoohelcum</name>
    <dbReference type="NCBI Taxonomy" id="1015"/>
    <lineage>
        <taxon>Bacteria</taxon>
        <taxon>Pseudomonadati</taxon>
        <taxon>Bacteroidota</taxon>
        <taxon>Flavobacteriia</taxon>
        <taxon>Flavobacteriales</taxon>
        <taxon>Weeksellaceae</taxon>
        <taxon>Bergeyella</taxon>
    </lineage>
</organism>
<accession>A0A376BY82</accession>
<dbReference type="EMBL" id="UFTJ01000001">
    <property type="protein sequence ID" value="SSZ46434.1"/>
    <property type="molecule type" value="Genomic_DNA"/>
</dbReference>
<sequence length="241" mass="27717">MKKIFLYTAAISLLAFSCNRDKDDNTVTEQISIQERNQLDNEAMTHFLETRYMDDNGVIKMFKDNDPSDDHFTKLADLNPQQLSNGTYYILRPNAQPNNGTPIHSDSVIRLMGRAVSYKSNKTEKGGRFGEDIIFQSGLESGEIEVDPKYFFAPKSFIDQYNTTNGKSYDKSFFEIEGFSEALQHFQAFNKSDDEFPQLQGVIIVPSRAAFARDAHYPYTTYNMYDRSVVFNFQVYKSQAR</sequence>